<name>A0ABW5QIQ2_9HYPH</name>
<dbReference type="Proteomes" id="UP001597521">
    <property type="component" value="Unassembled WGS sequence"/>
</dbReference>
<dbReference type="InterPro" id="IPR013785">
    <property type="entry name" value="Aldolase_TIM"/>
</dbReference>
<dbReference type="CDD" id="cd04730">
    <property type="entry name" value="NPD_like"/>
    <property type="match status" value="1"/>
</dbReference>
<protein>
    <submittedName>
        <fullName evidence="4">NAD(P)H-dependent flavin oxidoreductase</fullName>
        <ecNumber evidence="4">1.13.12.-</ecNumber>
    </submittedName>
</protein>
<dbReference type="SUPFAM" id="SSF51412">
    <property type="entry name" value="Inosine monophosphate dehydrogenase (IMPDH)"/>
    <property type="match status" value="1"/>
</dbReference>
<evidence type="ECO:0000313" key="4">
    <source>
        <dbReference type="EMBL" id="MFD2647635.1"/>
    </source>
</evidence>
<keyword evidence="1" id="KW-0285">Flavoprotein</keyword>
<reference evidence="5" key="1">
    <citation type="journal article" date="2019" name="Int. J. Syst. Evol. Microbiol.">
        <title>The Global Catalogue of Microorganisms (GCM) 10K type strain sequencing project: providing services to taxonomists for standard genome sequencing and annotation.</title>
        <authorList>
            <consortium name="The Broad Institute Genomics Platform"/>
            <consortium name="The Broad Institute Genome Sequencing Center for Infectious Disease"/>
            <person name="Wu L."/>
            <person name="Ma J."/>
        </authorList>
    </citation>
    <scope>NUCLEOTIDE SEQUENCE [LARGE SCALE GENOMIC DNA]</scope>
    <source>
        <strain evidence="5">CCM 7427</strain>
    </source>
</reference>
<dbReference type="EMBL" id="JBHUNP010000001">
    <property type="protein sequence ID" value="MFD2647635.1"/>
    <property type="molecule type" value="Genomic_DNA"/>
</dbReference>
<keyword evidence="2" id="KW-0288">FMN</keyword>
<dbReference type="InterPro" id="IPR004136">
    <property type="entry name" value="NMO"/>
</dbReference>
<keyword evidence="3 4" id="KW-0560">Oxidoreductase</keyword>
<evidence type="ECO:0000256" key="2">
    <source>
        <dbReference type="ARBA" id="ARBA00022643"/>
    </source>
</evidence>
<evidence type="ECO:0000256" key="1">
    <source>
        <dbReference type="ARBA" id="ARBA00022630"/>
    </source>
</evidence>
<dbReference type="Pfam" id="PF03060">
    <property type="entry name" value="NMO"/>
    <property type="match status" value="1"/>
</dbReference>
<dbReference type="GO" id="GO:0016491">
    <property type="term" value="F:oxidoreductase activity"/>
    <property type="evidence" value="ECO:0007669"/>
    <property type="project" value="UniProtKB-KW"/>
</dbReference>
<gene>
    <name evidence="4" type="ORF">ACFSX5_07520</name>
</gene>
<organism evidence="4 5">
    <name type="scientific">Devosia albogilva</name>
    <dbReference type="NCBI Taxonomy" id="429726"/>
    <lineage>
        <taxon>Bacteria</taxon>
        <taxon>Pseudomonadati</taxon>
        <taxon>Pseudomonadota</taxon>
        <taxon>Alphaproteobacteria</taxon>
        <taxon>Hyphomicrobiales</taxon>
        <taxon>Devosiaceae</taxon>
        <taxon>Devosia</taxon>
    </lineage>
</organism>
<comment type="caution">
    <text evidence="4">The sequence shown here is derived from an EMBL/GenBank/DDBJ whole genome shotgun (WGS) entry which is preliminary data.</text>
</comment>
<dbReference type="RefSeq" id="WP_386832657.1">
    <property type="nucleotide sequence ID" value="NZ_JBHUNP010000001.1"/>
</dbReference>
<evidence type="ECO:0000256" key="3">
    <source>
        <dbReference type="ARBA" id="ARBA00023002"/>
    </source>
</evidence>
<proteinExistence type="predicted"/>
<dbReference type="PANTHER" id="PTHR32332:SF20">
    <property type="entry name" value="2-NITROPROPANE DIOXYGENASE-LIKE PROTEIN"/>
    <property type="match status" value="1"/>
</dbReference>
<dbReference type="Gene3D" id="3.20.20.70">
    <property type="entry name" value="Aldolase class I"/>
    <property type="match status" value="1"/>
</dbReference>
<keyword evidence="5" id="KW-1185">Reference proteome</keyword>
<dbReference type="EC" id="1.13.12.-" evidence="4"/>
<sequence length="452" mass="47448">MRTPASAKLCALLDCRVPILSAGMGGPARSELVSAVAAAGGFGFLGMVREPVDLIRREVEAVRRDRHQRFGVNLIPFSTPPALLQEQIALCIELSVPVVCMFWDLDPAAIATLKQAGIRVAWQVGSVDEAVAAEQAGVDILIAQGREAGGHVRGTQRLGVLLPEVVDAVEVPVVAAGGLSSGVDLVTALSLGAAGVMLGTALLASRESFAHDYHKARLVKAEAGDTVLTHAFHVNWPPGAAVRVLKSAIDTSAAAHDPVVAHDDGRPIPRFSTDSPLRTTTGALEQMALYAGTGVGSVRAVESAGTVVRQIMDEAVASLENQEGAAEFASSVCYLADGPASGSVLTETIRKEVDEVGATLRTALRLHLRDLPDTPAAPPFDAIAHEYGRHALLLGAANMGSGTARETFSQAETALQERLERLLPQMGPSELQQQLLQLAGFLQRRVDTSDDG</sequence>
<dbReference type="PANTHER" id="PTHR32332">
    <property type="entry name" value="2-NITROPROPANE DIOXYGENASE"/>
    <property type="match status" value="1"/>
</dbReference>
<evidence type="ECO:0000313" key="5">
    <source>
        <dbReference type="Proteomes" id="UP001597521"/>
    </source>
</evidence>
<accession>A0ABW5QIQ2</accession>